<dbReference type="InterPro" id="IPR008586">
    <property type="entry name" value="DUF868_pln"/>
</dbReference>
<accession>A0ABM4UQL2</accession>
<evidence type="ECO:0000313" key="1">
    <source>
        <dbReference type="Proteomes" id="UP001652660"/>
    </source>
</evidence>
<dbReference type="Pfam" id="PF05910">
    <property type="entry name" value="DUF868"/>
    <property type="match status" value="1"/>
</dbReference>
<evidence type="ECO:0000313" key="2">
    <source>
        <dbReference type="RefSeq" id="XP_071909554.1"/>
    </source>
</evidence>
<gene>
    <name evidence="2" type="primary">LOC113692934</name>
</gene>
<dbReference type="PANTHER" id="PTHR31972:SF74">
    <property type="entry name" value="EXPRESSED PROTEIN"/>
    <property type="match status" value="1"/>
</dbReference>
<organism evidence="1 2">
    <name type="scientific">Coffea arabica</name>
    <name type="common">Arabian coffee</name>
    <dbReference type="NCBI Taxonomy" id="13443"/>
    <lineage>
        <taxon>Eukaryota</taxon>
        <taxon>Viridiplantae</taxon>
        <taxon>Streptophyta</taxon>
        <taxon>Embryophyta</taxon>
        <taxon>Tracheophyta</taxon>
        <taxon>Spermatophyta</taxon>
        <taxon>Magnoliopsida</taxon>
        <taxon>eudicotyledons</taxon>
        <taxon>Gunneridae</taxon>
        <taxon>Pentapetalae</taxon>
        <taxon>asterids</taxon>
        <taxon>lamiids</taxon>
        <taxon>Gentianales</taxon>
        <taxon>Rubiaceae</taxon>
        <taxon>Ixoroideae</taxon>
        <taxon>Gardenieae complex</taxon>
        <taxon>Bertiereae - Coffeeae clade</taxon>
        <taxon>Coffeeae</taxon>
        <taxon>Coffea</taxon>
    </lineage>
</organism>
<proteinExistence type="predicted"/>
<reference evidence="2" key="1">
    <citation type="submission" date="2025-08" db="UniProtKB">
        <authorList>
            <consortium name="RefSeq"/>
        </authorList>
    </citation>
    <scope>IDENTIFICATION</scope>
    <source>
        <tissue evidence="2">Leaves</tissue>
    </source>
</reference>
<dbReference type="GeneID" id="113692934"/>
<dbReference type="RefSeq" id="XP_071909554.1">
    <property type="nucleotide sequence ID" value="XM_072053453.1"/>
</dbReference>
<keyword evidence="1" id="KW-1185">Reference proteome</keyword>
<sequence length="264" mass="29940">MCIALTENRSVHGQQRQLYAVFACSWCLVNLDTGGPCHKTLGILGYIFLEANSTAIDIYWDFSSAKFGFGPEPLEGFYLAVAFNQELVLLLGDLQKDVYKKIGPSPVASNAVFIAKRERIFGKRVYTTKAQFCDHGPIHDIEIECDTGGINDPSLAISLDSRAVLQVKRLRWKFRGNQTILVDGLPVEVFWDVHSWFLGMLWTMLFSCFKPVSRLRCCETEGFLILFPQSSSCTKLLMQELDRPGAFWFRVLENKKICVNFESI</sequence>
<name>A0ABM4UQL2_COFAR</name>
<dbReference type="Proteomes" id="UP001652660">
    <property type="component" value="Chromosome 6c"/>
</dbReference>
<dbReference type="PANTHER" id="PTHR31972">
    <property type="entry name" value="EXPRESSED PROTEIN"/>
    <property type="match status" value="1"/>
</dbReference>
<protein>
    <submittedName>
        <fullName evidence="2">Uncharacterized protein</fullName>
    </submittedName>
</protein>